<protein>
    <submittedName>
        <fullName evidence="2">Uncharacterized protein</fullName>
    </submittedName>
</protein>
<dbReference type="Proteomes" id="UP001189429">
    <property type="component" value="Unassembled WGS sequence"/>
</dbReference>
<keyword evidence="1" id="KW-0812">Transmembrane</keyword>
<gene>
    <name evidence="2" type="ORF">PCOR1329_LOCUS551</name>
</gene>
<accession>A0ABN9P7V7</accession>
<name>A0ABN9P7V7_9DINO</name>
<organism evidence="2 3">
    <name type="scientific">Prorocentrum cordatum</name>
    <dbReference type="NCBI Taxonomy" id="2364126"/>
    <lineage>
        <taxon>Eukaryota</taxon>
        <taxon>Sar</taxon>
        <taxon>Alveolata</taxon>
        <taxon>Dinophyceae</taxon>
        <taxon>Prorocentrales</taxon>
        <taxon>Prorocentraceae</taxon>
        <taxon>Prorocentrum</taxon>
    </lineage>
</organism>
<evidence type="ECO:0000313" key="3">
    <source>
        <dbReference type="Proteomes" id="UP001189429"/>
    </source>
</evidence>
<keyword evidence="3" id="KW-1185">Reference proteome</keyword>
<feature type="non-terminal residue" evidence="2">
    <location>
        <position position="1"/>
    </location>
</feature>
<keyword evidence="1" id="KW-1133">Transmembrane helix</keyword>
<keyword evidence="1" id="KW-0472">Membrane</keyword>
<sequence length="282" mass="30029">EMGEREAQLRRIASAAGIRCRASRSRAVVAACGGAAICLVALLPRRRSGGHVLQSPALGRQEDWSQEVTRAVLAPNPSCLSGTLALAGCRSSGACAAPKLRGCGGEALRPAGEWSRLMEFLRARLDAGSILFAADAAHVSFAYSCCSPRGREACALWGGAVGSFQFPDVRIRLHDRVVCVHDPKDGIPSVYLALVADHESQLRLFGAVRSFERALGGAERREGLFHMTLMVVSEASWNSSLQAAADSEWARLNAGVGDFVLSRAALDTSEIDPGGAQRRCER</sequence>
<evidence type="ECO:0000256" key="1">
    <source>
        <dbReference type="SAM" id="Phobius"/>
    </source>
</evidence>
<feature type="transmembrane region" description="Helical" evidence="1">
    <location>
        <begin position="27"/>
        <end position="44"/>
    </location>
</feature>
<evidence type="ECO:0000313" key="2">
    <source>
        <dbReference type="EMBL" id="CAK0788805.1"/>
    </source>
</evidence>
<reference evidence="2" key="1">
    <citation type="submission" date="2023-10" db="EMBL/GenBank/DDBJ databases">
        <authorList>
            <person name="Chen Y."/>
            <person name="Shah S."/>
            <person name="Dougan E. K."/>
            <person name="Thang M."/>
            <person name="Chan C."/>
        </authorList>
    </citation>
    <scope>NUCLEOTIDE SEQUENCE [LARGE SCALE GENOMIC DNA]</scope>
</reference>
<proteinExistence type="predicted"/>
<dbReference type="EMBL" id="CAUYUJ010000115">
    <property type="protein sequence ID" value="CAK0788805.1"/>
    <property type="molecule type" value="Genomic_DNA"/>
</dbReference>
<comment type="caution">
    <text evidence="2">The sequence shown here is derived from an EMBL/GenBank/DDBJ whole genome shotgun (WGS) entry which is preliminary data.</text>
</comment>